<dbReference type="InterPro" id="IPR033379">
    <property type="entry name" value="Acid_Pase_AS"/>
</dbReference>
<evidence type="ECO:0000256" key="3">
    <source>
        <dbReference type="SAM" id="SignalP"/>
    </source>
</evidence>
<dbReference type="PANTHER" id="PTHR11567:SF171">
    <property type="entry name" value="ACID PHOSPHATASE FAMILY"/>
    <property type="match status" value="1"/>
</dbReference>
<reference evidence="4 5" key="1">
    <citation type="submission" date="2020-11" db="EMBL/GenBank/DDBJ databases">
        <authorList>
            <person name="Wallbank WR R."/>
            <person name="Pardo Diaz C."/>
            <person name="Kozak K."/>
            <person name="Martin S."/>
            <person name="Jiggins C."/>
            <person name="Moest M."/>
            <person name="Warren A I."/>
            <person name="Generalovic N T."/>
            <person name="Byers J.R.P. K."/>
            <person name="Montejo-Kovacevich G."/>
            <person name="Yen C E."/>
        </authorList>
    </citation>
    <scope>NUCLEOTIDE SEQUENCE [LARGE SCALE GENOMIC DNA]</scope>
</reference>
<comment type="catalytic activity">
    <reaction evidence="1">
        <text>a phosphate monoester + H2O = an alcohol + phosphate</text>
        <dbReference type="Rhea" id="RHEA:15017"/>
        <dbReference type="ChEBI" id="CHEBI:15377"/>
        <dbReference type="ChEBI" id="CHEBI:30879"/>
        <dbReference type="ChEBI" id="CHEBI:43474"/>
        <dbReference type="ChEBI" id="CHEBI:67140"/>
        <dbReference type="EC" id="3.1.3.2"/>
    </reaction>
</comment>
<organism evidence="4 5">
    <name type="scientific">Hermetia illucens</name>
    <name type="common">Black soldier fly</name>
    <dbReference type="NCBI Taxonomy" id="343691"/>
    <lineage>
        <taxon>Eukaryota</taxon>
        <taxon>Metazoa</taxon>
        <taxon>Ecdysozoa</taxon>
        <taxon>Arthropoda</taxon>
        <taxon>Hexapoda</taxon>
        <taxon>Insecta</taxon>
        <taxon>Pterygota</taxon>
        <taxon>Neoptera</taxon>
        <taxon>Endopterygota</taxon>
        <taxon>Diptera</taxon>
        <taxon>Brachycera</taxon>
        <taxon>Stratiomyomorpha</taxon>
        <taxon>Stratiomyidae</taxon>
        <taxon>Hermetiinae</taxon>
        <taxon>Hermetia</taxon>
    </lineage>
</organism>
<sequence>MGLNNFSTRNLILLGILILNGVDNISGTSESTLKAVSMLFRHGDRSPGMSYPLDPYHDYPWPGGYGALSPRGYRELYGSGLIKSTRYSSLLSIHCDTDATCNMDFNKILVLSSAIQRCVDSAESLLNGFVRANWPSNLINVIPQNQDEMLAAPGKPCPNYEDIMTTGISLNDPEFKAVIDFESTEGQEFLDYLQNNTGLVVNSPMVLLLLEDVLLVEKDNNLELPAWTDSVFEQYLVPLTSIVFDIWGSSQYMKIRSSTLFKDMTNKLDNLITGSDNQNILLYSAHDATVGSMLHFLGIRDQTVARPTYAASFNLELHQNQEIEDDYEVKLLYFASYDDQNPIEINIPDCQAPCPYKQFKLTIQPRLTPDYETACSQ</sequence>
<dbReference type="InterPro" id="IPR000560">
    <property type="entry name" value="His_Pase_clade-2"/>
</dbReference>
<dbReference type="CDD" id="cd07061">
    <property type="entry name" value="HP_HAP_like"/>
    <property type="match status" value="1"/>
</dbReference>
<dbReference type="AlphaFoldDB" id="A0A7R8UPX6"/>
<dbReference type="OMA" id="HRIANGT"/>
<dbReference type="Proteomes" id="UP000594454">
    <property type="component" value="Chromosome 3"/>
</dbReference>
<evidence type="ECO:0000256" key="1">
    <source>
        <dbReference type="ARBA" id="ARBA00000032"/>
    </source>
</evidence>
<proteinExistence type="inferred from homology"/>
<dbReference type="InterPro" id="IPR029033">
    <property type="entry name" value="His_PPase_superfam"/>
</dbReference>
<evidence type="ECO:0008006" key="6">
    <source>
        <dbReference type="Google" id="ProtNLM"/>
    </source>
</evidence>
<evidence type="ECO:0000313" key="5">
    <source>
        <dbReference type="Proteomes" id="UP000594454"/>
    </source>
</evidence>
<name>A0A7R8UPX6_HERIL</name>
<accession>A0A7R8UPX6</accession>
<keyword evidence="3" id="KW-0732">Signal</keyword>
<protein>
    <recommendedName>
        <fullName evidence="6">Acid phosphatase</fullName>
    </recommendedName>
</protein>
<dbReference type="InParanoid" id="A0A7R8UPX6"/>
<comment type="similarity">
    <text evidence="2">Belongs to the histidine acid phosphatase family.</text>
</comment>
<dbReference type="GO" id="GO:0003993">
    <property type="term" value="F:acid phosphatase activity"/>
    <property type="evidence" value="ECO:0007669"/>
    <property type="project" value="UniProtKB-EC"/>
</dbReference>
<dbReference type="PANTHER" id="PTHR11567">
    <property type="entry name" value="ACID PHOSPHATASE-RELATED"/>
    <property type="match status" value="1"/>
</dbReference>
<feature type="chain" id="PRO_5031277531" description="Acid phosphatase" evidence="3">
    <location>
        <begin position="28"/>
        <end position="377"/>
    </location>
</feature>
<dbReference type="OrthoDB" id="7753028at2759"/>
<dbReference type="EMBL" id="LR899011">
    <property type="protein sequence ID" value="CAD7084867.1"/>
    <property type="molecule type" value="Genomic_DNA"/>
</dbReference>
<dbReference type="Gene3D" id="3.40.50.1240">
    <property type="entry name" value="Phosphoglycerate mutase-like"/>
    <property type="match status" value="1"/>
</dbReference>
<dbReference type="Pfam" id="PF00328">
    <property type="entry name" value="His_Phos_2"/>
    <property type="match status" value="1"/>
</dbReference>
<keyword evidence="5" id="KW-1185">Reference proteome</keyword>
<gene>
    <name evidence="4" type="ORF">HERILL_LOCUS7741</name>
</gene>
<evidence type="ECO:0000256" key="2">
    <source>
        <dbReference type="ARBA" id="ARBA00005375"/>
    </source>
</evidence>
<dbReference type="PROSITE" id="PS00616">
    <property type="entry name" value="HIS_ACID_PHOSPHAT_1"/>
    <property type="match status" value="1"/>
</dbReference>
<feature type="signal peptide" evidence="3">
    <location>
        <begin position="1"/>
        <end position="27"/>
    </location>
</feature>
<dbReference type="SUPFAM" id="SSF53254">
    <property type="entry name" value="Phosphoglycerate mutase-like"/>
    <property type="match status" value="1"/>
</dbReference>
<evidence type="ECO:0000313" key="4">
    <source>
        <dbReference type="EMBL" id="CAD7084867.1"/>
    </source>
</evidence>
<dbReference type="InterPro" id="IPR050645">
    <property type="entry name" value="Histidine_acid_phosphatase"/>
</dbReference>